<dbReference type="GO" id="GO:0004693">
    <property type="term" value="F:cyclin-dependent protein serine/threonine kinase activity"/>
    <property type="evidence" value="ECO:0007669"/>
    <property type="project" value="UniProtKB-EC"/>
</dbReference>
<dbReference type="Gene3D" id="1.10.510.10">
    <property type="entry name" value="Transferase(Phosphotransferase) domain 1"/>
    <property type="match status" value="1"/>
</dbReference>
<comment type="catalytic activity">
    <reaction evidence="5">
        <text>L-threonyl-[protein] + ATP = O-phospho-L-threonyl-[protein] + ADP + H(+)</text>
        <dbReference type="Rhea" id="RHEA:46608"/>
        <dbReference type="Rhea" id="RHEA-COMP:11060"/>
        <dbReference type="Rhea" id="RHEA-COMP:11605"/>
        <dbReference type="ChEBI" id="CHEBI:15378"/>
        <dbReference type="ChEBI" id="CHEBI:30013"/>
        <dbReference type="ChEBI" id="CHEBI:30616"/>
        <dbReference type="ChEBI" id="CHEBI:61977"/>
        <dbReference type="ChEBI" id="CHEBI:456216"/>
        <dbReference type="EC" id="2.7.11.22"/>
    </reaction>
</comment>
<dbReference type="PANTHER" id="PTHR24056:SF576">
    <property type="entry name" value="SERINE_THREONINE-PROTEIN KINASE CSK1"/>
    <property type="match status" value="1"/>
</dbReference>
<accession>A0A2B7XCM4</accession>
<dbReference type="GO" id="GO:0010389">
    <property type="term" value="P:regulation of G2/M transition of mitotic cell cycle"/>
    <property type="evidence" value="ECO:0007669"/>
    <property type="project" value="TreeGrafter"/>
</dbReference>
<dbReference type="GO" id="GO:0005634">
    <property type="term" value="C:nucleus"/>
    <property type="evidence" value="ECO:0007669"/>
    <property type="project" value="TreeGrafter"/>
</dbReference>
<evidence type="ECO:0000256" key="1">
    <source>
        <dbReference type="ARBA" id="ARBA00006485"/>
    </source>
</evidence>
<evidence type="ECO:0000259" key="7">
    <source>
        <dbReference type="PROSITE" id="PS50011"/>
    </source>
</evidence>
<dbReference type="GO" id="GO:0005737">
    <property type="term" value="C:cytoplasm"/>
    <property type="evidence" value="ECO:0007669"/>
    <property type="project" value="TreeGrafter"/>
</dbReference>
<dbReference type="AlphaFoldDB" id="A0A2B7XCM4"/>
<dbReference type="Pfam" id="PF00069">
    <property type="entry name" value="Pkinase"/>
    <property type="match status" value="1"/>
</dbReference>
<dbReference type="PROSITE" id="PS50011">
    <property type="entry name" value="PROTEIN_KINASE_DOM"/>
    <property type="match status" value="1"/>
</dbReference>
<dbReference type="InterPro" id="IPR050108">
    <property type="entry name" value="CDK"/>
</dbReference>
<dbReference type="FunFam" id="1.10.510.10:FF:000924">
    <property type="entry name" value="Cell division protein kinase (Ctk1), putative"/>
    <property type="match status" value="1"/>
</dbReference>
<proteinExistence type="inferred from homology"/>
<name>A0A2B7XCM4_POLH7</name>
<dbReference type="GO" id="GO:0007165">
    <property type="term" value="P:signal transduction"/>
    <property type="evidence" value="ECO:0007669"/>
    <property type="project" value="TreeGrafter"/>
</dbReference>
<organism evidence="8 9">
    <name type="scientific">Polytolypa hystricis (strain UAMH7299)</name>
    <dbReference type="NCBI Taxonomy" id="1447883"/>
    <lineage>
        <taxon>Eukaryota</taxon>
        <taxon>Fungi</taxon>
        <taxon>Dikarya</taxon>
        <taxon>Ascomycota</taxon>
        <taxon>Pezizomycotina</taxon>
        <taxon>Eurotiomycetes</taxon>
        <taxon>Eurotiomycetidae</taxon>
        <taxon>Onygenales</taxon>
        <taxon>Onygenales incertae sedis</taxon>
        <taxon>Polytolypa</taxon>
    </lineage>
</organism>
<dbReference type="PROSITE" id="PS00108">
    <property type="entry name" value="PROTEIN_KINASE_ST"/>
    <property type="match status" value="1"/>
</dbReference>
<dbReference type="SMART" id="SM00220">
    <property type="entry name" value="S_TKc"/>
    <property type="match status" value="1"/>
</dbReference>
<evidence type="ECO:0000313" key="9">
    <source>
        <dbReference type="Proteomes" id="UP000224634"/>
    </source>
</evidence>
<dbReference type="InterPro" id="IPR011009">
    <property type="entry name" value="Kinase-like_dom_sf"/>
</dbReference>
<dbReference type="EMBL" id="PDNA01000176">
    <property type="protein sequence ID" value="PGH06705.1"/>
    <property type="molecule type" value="Genomic_DNA"/>
</dbReference>
<comment type="caution">
    <text evidence="8">The sequence shown here is derived from an EMBL/GenBank/DDBJ whole genome shotgun (WGS) entry which is preliminary data.</text>
</comment>
<evidence type="ECO:0000256" key="5">
    <source>
        <dbReference type="ARBA" id="ARBA00047811"/>
    </source>
</evidence>
<gene>
    <name evidence="8" type="ORF">AJ80_08122</name>
</gene>
<reference evidence="8 9" key="1">
    <citation type="submission" date="2017-10" db="EMBL/GenBank/DDBJ databases">
        <title>Comparative genomics in systemic dimorphic fungi from Ajellomycetaceae.</title>
        <authorList>
            <person name="Munoz J.F."/>
            <person name="Mcewen J.G."/>
            <person name="Clay O.K."/>
            <person name="Cuomo C.A."/>
        </authorList>
    </citation>
    <scope>NUCLEOTIDE SEQUENCE [LARGE SCALE GENOMIC DNA]</scope>
    <source>
        <strain evidence="8 9">UAMH7299</strain>
    </source>
</reference>
<dbReference type="STRING" id="1447883.A0A2B7XCM4"/>
<dbReference type="OrthoDB" id="413582at2759"/>
<dbReference type="EC" id="2.7.11.22" evidence="2"/>
<dbReference type="GO" id="GO:0000082">
    <property type="term" value="P:G1/S transition of mitotic cell cycle"/>
    <property type="evidence" value="ECO:0007669"/>
    <property type="project" value="TreeGrafter"/>
</dbReference>
<dbReference type="InterPro" id="IPR008271">
    <property type="entry name" value="Ser/Thr_kinase_AS"/>
</dbReference>
<dbReference type="GO" id="GO:0000307">
    <property type="term" value="C:cyclin-dependent protein kinase holoenzyme complex"/>
    <property type="evidence" value="ECO:0007669"/>
    <property type="project" value="TreeGrafter"/>
</dbReference>
<keyword evidence="8" id="KW-0418">Kinase</keyword>
<dbReference type="Proteomes" id="UP000224634">
    <property type="component" value="Unassembled WGS sequence"/>
</dbReference>
<evidence type="ECO:0000256" key="3">
    <source>
        <dbReference type="ARBA" id="ARBA00022741"/>
    </source>
</evidence>
<keyword evidence="4" id="KW-0067">ATP-binding</keyword>
<evidence type="ECO:0000313" key="8">
    <source>
        <dbReference type="EMBL" id="PGH06705.1"/>
    </source>
</evidence>
<evidence type="ECO:0000256" key="4">
    <source>
        <dbReference type="ARBA" id="ARBA00022840"/>
    </source>
</evidence>
<dbReference type="Gene3D" id="3.30.200.20">
    <property type="entry name" value="Phosphorylase Kinase, domain 1"/>
    <property type="match status" value="1"/>
</dbReference>
<comment type="catalytic activity">
    <reaction evidence="6">
        <text>L-seryl-[protein] + ATP = O-phospho-L-seryl-[protein] + ADP + H(+)</text>
        <dbReference type="Rhea" id="RHEA:17989"/>
        <dbReference type="Rhea" id="RHEA-COMP:9863"/>
        <dbReference type="Rhea" id="RHEA-COMP:11604"/>
        <dbReference type="ChEBI" id="CHEBI:15378"/>
        <dbReference type="ChEBI" id="CHEBI:29999"/>
        <dbReference type="ChEBI" id="CHEBI:30616"/>
        <dbReference type="ChEBI" id="CHEBI:83421"/>
        <dbReference type="ChEBI" id="CHEBI:456216"/>
        <dbReference type="EC" id="2.7.11.22"/>
    </reaction>
</comment>
<dbReference type="InterPro" id="IPR000719">
    <property type="entry name" value="Prot_kinase_dom"/>
</dbReference>
<dbReference type="SUPFAM" id="SSF56112">
    <property type="entry name" value="Protein kinase-like (PK-like)"/>
    <property type="match status" value="1"/>
</dbReference>
<protein>
    <recommendedName>
        <fullName evidence="2">cyclin-dependent kinase</fullName>
        <ecNumber evidence="2">2.7.11.22</ecNumber>
    </recommendedName>
</protein>
<keyword evidence="9" id="KW-1185">Reference proteome</keyword>
<evidence type="ECO:0000256" key="2">
    <source>
        <dbReference type="ARBA" id="ARBA00012425"/>
    </source>
</evidence>
<feature type="domain" description="Protein kinase" evidence="7">
    <location>
        <begin position="107"/>
        <end position="395"/>
    </location>
</feature>
<keyword evidence="8" id="KW-0808">Transferase</keyword>
<dbReference type="PANTHER" id="PTHR24056">
    <property type="entry name" value="CELL DIVISION PROTEIN KINASE"/>
    <property type="match status" value="1"/>
</dbReference>
<dbReference type="GO" id="GO:0030332">
    <property type="term" value="F:cyclin binding"/>
    <property type="evidence" value="ECO:0007669"/>
    <property type="project" value="TreeGrafter"/>
</dbReference>
<comment type="similarity">
    <text evidence="1">Belongs to the protein kinase superfamily. CMGC Ser/Thr protein kinase family. CDC2/CDKX subfamily.</text>
</comment>
<keyword evidence="3" id="KW-0547">Nucleotide-binding</keyword>
<sequence>MAAETSSKSQIGFAERLSIIALLASAYQRALLLGTSSEARSEATKIEADAYNTASTKEEYQQLYQRAIDEFEKIEVKPPAATEEVVSGGLLLENDSDLDHGVQIGNYTNAVYYQEGIFSTVYKAKATSGALVALKLTTPHMMTPPHDSEREARILHELSAPTVITLLDEFYEPGKKFILTFPFMPLQFDDLLHRNVLNAVQIRSHLADLFRALSHVHSLGIIHRDVKPSNILLRTASGPAYLADFGIAWSPNDKASEGPTKKITDVGTTCYRPPEILFGDKAYGTSLDLWAAGCVVAEAVDVKHKQLFDAGPLGSDLALIQSIFTTLGTPTPETWPSTTTLPDWGKIEFKQYPAKPWEEILRGASSSGRDFARKLVRYEGSERLSASEALSHPYFSP</sequence>
<dbReference type="GO" id="GO:0010468">
    <property type="term" value="P:regulation of gene expression"/>
    <property type="evidence" value="ECO:0007669"/>
    <property type="project" value="TreeGrafter"/>
</dbReference>
<evidence type="ECO:0000256" key="6">
    <source>
        <dbReference type="ARBA" id="ARBA00048367"/>
    </source>
</evidence>
<dbReference type="GO" id="GO:0005524">
    <property type="term" value="F:ATP binding"/>
    <property type="evidence" value="ECO:0007669"/>
    <property type="project" value="UniProtKB-KW"/>
</dbReference>